<sequence>MGEDTKRRRIDAKADTIVEKHAQRRGVTKREMLEEMIYTYDERDDELLDETKHQTKMLEELCGEVLAGSEGAAGNTSATSSESAETSDSGEGSGEPDHHPNDLPVNHGVEFDPDAREWSEEVKSRKVPGMAAVRGFLNYKLADVDVIPERLLEESMDGLELHASSRRRYKFEYGSSLDVWYPYPSLDPDFDENAVYERIIEAKEAGKTFNKGKVREEHPSLRSCFPGAEDEEMPFVAKDIFLSDDDKRDEWVAELVDRTTNYINNHRSRKAGVIYLSYLMHYADKKSVKNESWRAMVREEWNDKKYWVEDW</sequence>
<dbReference type="AlphaFoldDB" id="M0HDE8"/>
<name>M0HDE8_HALEO</name>
<comment type="caution">
    <text evidence="2">The sequence shown here is derived from an EMBL/GenBank/DDBJ whole genome shotgun (WGS) entry which is preliminary data.</text>
</comment>
<organism evidence="2 3">
    <name type="scientific">Haloferax elongans ATCC BAA-1513</name>
    <dbReference type="NCBI Taxonomy" id="1230453"/>
    <lineage>
        <taxon>Archaea</taxon>
        <taxon>Methanobacteriati</taxon>
        <taxon>Methanobacteriota</taxon>
        <taxon>Stenosarchaea group</taxon>
        <taxon>Halobacteria</taxon>
        <taxon>Halobacteriales</taxon>
        <taxon>Haloferacaceae</taxon>
        <taxon>Haloferax</taxon>
    </lineage>
</organism>
<keyword evidence="3" id="KW-1185">Reference proteome</keyword>
<proteinExistence type="predicted"/>
<dbReference type="RefSeq" id="WP_008326437.1">
    <property type="nucleotide sequence ID" value="NZ_AOLK01000023.1"/>
</dbReference>
<feature type="compositionally biased region" description="Low complexity" evidence="1">
    <location>
        <begin position="67"/>
        <end position="90"/>
    </location>
</feature>
<reference evidence="2 3" key="1">
    <citation type="journal article" date="2014" name="PLoS Genet.">
        <title>Phylogenetically driven sequencing of extremely halophilic archaea reveals strategies for static and dynamic osmo-response.</title>
        <authorList>
            <person name="Becker E.A."/>
            <person name="Seitzer P.M."/>
            <person name="Tritt A."/>
            <person name="Larsen D."/>
            <person name="Krusor M."/>
            <person name="Yao A.I."/>
            <person name="Wu D."/>
            <person name="Madern D."/>
            <person name="Eisen J.A."/>
            <person name="Darling A.E."/>
            <person name="Facciotti M.T."/>
        </authorList>
    </citation>
    <scope>NUCLEOTIDE SEQUENCE [LARGE SCALE GENOMIC DNA]</scope>
    <source>
        <strain evidence="2 3">ATCC BAA-1513</strain>
    </source>
</reference>
<evidence type="ECO:0000313" key="2">
    <source>
        <dbReference type="EMBL" id="ELZ81767.1"/>
    </source>
</evidence>
<protein>
    <submittedName>
        <fullName evidence="2">Uncharacterized protein</fullName>
    </submittedName>
</protein>
<dbReference type="EMBL" id="AOLK01000023">
    <property type="protein sequence ID" value="ELZ81767.1"/>
    <property type="molecule type" value="Genomic_DNA"/>
</dbReference>
<dbReference type="Proteomes" id="UP000011612">
    <property type="component" value="Unassembled WGS sequence"/>
</dbReference>
<accession>M0HDE8</accession>
<evidence type="ECO:0000256" key="1">
    <source>
        <dbReference type="SAM" id="MobiDB-lite"/>
    </source>
</evidence>
<evidence type="ECO:0000313" key="3">
    <source>
        <dbReference type="Proteomes" id="UP000011612"/>
    </source>
</evidence>
<gene>
    <name evidence="2" type="ORF">C453_17164</name>
</gene>
<feature type="region of interest" description="Disordered" evidence="1">
    <location>
        <begin position="64"/>
        <end position="110"/>
    </location>
</feature>